<dbReference type="EMBL" id="CP029479">
    <property type="protein sequence ID" value="AWM78415.1"/>
    <property type="molecule type" value="Genomic_DNA"/>
</dbReference>
<dbReference type="InterPro" id="IPR029127">
    <property type="entry name" value="MvaI_BcnI"/>
</dbReference>
<evidence type="ECO:0000313" key="3">
    <source>
        <dbReference type="Proteomes" id="UP000247763"/>
    </source>
</evidence>
<dbReference type="REBASE" id="252706">
    <property type="entry name" value="Psp0004ORF12060P"/>
</dbReference>
<protein>
    <recommendedName>
        <fullName evidence="1">MvaI/BcnI restriction endonuclease domain-containing protein</fullName>
    </recommendedName>
</protein>
<dbReference type="InterPro" id="IPR043004">
    <property type="entry name" value="MvaI_BcnI_cat"/>
</dbReference>
<accession>A0A2Z3HU85</accession>
<dbReference type="Gene3D" id="3.40.210.20">
    <property type="entry name" value="MvaI/BcnI restriction endonuclease, catalytic domain"/>
    <property type="match status" value="1"/>
</dbReference>
<dbReference type="Pfam" id="PF15515">
    <property type="entry name" value="MvaI_BcnI"/>
    <property type="match status" value="1"/>
</dbReference>
<dbReference type="OrthoDB" id="9204522at2"/>
<reference evidence="3" key="1">
    <citation type="submission" date="2018-05" db="EMBL/GenBank/DDBJ databases">
        <title>Genome sequencing of Phenylobacterium sp. HYN0004.</title>
        <authorList>
            <person name="Yi H."/>
            <person name="Baek C."/>
        </authorList>
    </citation>
    <scope>NUCLEOTIDE SEQUENCE [LARGE SCALE GENOMIC DNA]</scope>
    <source>
        <strain evidence="3">HYN0004</strain>
    </source>
</reference>
<keyword evidence="3" id="KW-1185">Reference proteome</keyword>
<dbReference type="AlphaFoldDB" id="A0A2Z3HU85"/>
<organism evidence="2 3">
    <name type="scientific">Phenylobacterium parvum</name>
    <dbReference type="NCBI Taxonomy" id="2201350"/>
    <lineage>
        <taxon>Bacteria</taxon>
        <taxon>Pseudomonadati</taxon>
        <taxon>Pseudomonadota</taxon>
        <taxon>Alphaproteobacteria</taxon>
        <taxon>Caulobacterales</taxon>
        <taxon>Caulobacteraceae</taxon>
        <taxon>Phenylobacterium</taxon>
    </lineage>
</organism>
<evidence type="ECO:0000259" key="1">
    <source>
        <dbReference type="Pfam" id="PF15515"/>
    </source>
</evidence>
<dbReference type="KEGG" id="phb:HYN04_12050"/>
<sequence length="441" mass="48274">MEQSLAALRERMRHAGVIRLYAKVLAPNDNSKNQVFLGSGFTSLNLLPHGEVTTDPSSVAGAVRDRAKAGLQFSWLSPEGISVAPDAKLILYPRYPEVRFSGFLRGCQSPPSDVMVSREPGRVLLLGVTASGRIIGYASGAGERISNEVLNGAWSSVGVFLELSSGSPSEPSAKEVLLERLRLIHERTWVESMKLGPGGVPKPYAARNAGGYTLEALLGISPNGRAEPDFMGWEVKQYAVSDFRSYRAKSAVTLMTPEPTGGVYRDEGPEAFIRRFGYPDQRGRESRLNFGGVYDCLRTPNHLTGLRMSLSGFDSGNGQVTDMNGSIVLLDSADTIAASWTFGGLLSHWNRKHAKAAYVPSLYRNPPPEYAFGGQVLTCEETDFLLFLRAVDRGQIYLDPALKLETEANGLVKLKRRNQFRVSHAVLPSLYHRHETVDLTG</sequence>
<dbReference type="Proteomes" id="UP000247763">
    <property type="component" value="Chromosome"/>
</dbReference>
<name>A0A2Z3HU85_9CAUL</name>
<feature type="domain" description="MvaI/BcnI restriction endonuclease" evidence="1">
    <location>
        <begin position="178"/>
        <end position="431"/>
    </location>
</feature>
<gene>
    <name evidence="2" type="ORF">HYN04_12050</name>
</gene>
<proteinExistence type="predicted"/>
<evidence type="ECO:0000313" key="2">
    <source>
        <dbReference type="EMBL" id="AWM78415.1"/>
    </source>
</evidence>